<dbReference type="EMBL" id="BMLM01000001">
    <property type="protein sequence ID" value="GGN79594.1"/>
    <property type="molecule type" value="Genomic_DNA"/>
</dbReference>
<reference evidence="3" key="1">
    <citation type="journal article" date="2019" name="Int. J. Syst. Evol. Microbiol.">
        <title>The Global Catalogue of Microorganisms (GCM) 10K type strain sequencing project: providing services to taxonomists for standard genome sequencing and annotation.</title>
        <authorList>
            <consortium name="The Broad Institute Genomics Platform"/>
            <consortium name="The Broad Institute Genome Sequencing Center for Infectious Disease"/>
            <person name="Wu L."/>
            <person name="Ma J."/>
        </authorList>
    </citation>
    <scope>NUCLEOTIDE SEQUENCE [LARGE SCALE GENOMIC DNA]</scope>
    <source>
        <strain evidence="3">CGMCC 1.6960</strain>
    </source>
</reference>
<sequence length="439" mass="48977">MATTDLRITSAMMDATLLDLPWDLPLDEWPDDTVVSLPKGISRHLVRFARLGGRVVAIKETTEEMATGEYRMLRRLQRLDVPCVEPVAVIAGRATVLGEPLPTALVTRHLRFSLPYRALYSSALKRSTAQRLVDALAGLLVRLHLVGFYWGDVSLSNTLFRRDAGAFAAYLVDAETGTIEAGGLSDGRREDDLEVARVNIAGELLDLAAGDRLDPSIDPVAVAGSIVEQYRELWHTITSDELVPSTERWRINARLERLNALGYDIEELSMSTGDGGTTVRIQPKVVDPGHHHRRLNSLTGIDAEENQARRMLNDLDQYVAHEREVRPAAGDDALANEWFEQVYLPIVQAVPRDLAGKLEPPEVFHEVLEHRWYLSERERREVPLAEAATAYIETQLAHRRDEAALLGVPVTVTMPIVPIETGAIDLSDEDDDPDWRDKV</sequence>
<evidence type="ECO:0000313" key="3">
    <source>
        <dbReference type="Proteomes" id="UP000626982"/>
    </source>
</evidence>
<dbReference type="Pfam" id="PF13224">
    <property type="entry name" value="DUF4032"/>
    <property type="match status" value="1"/>
</dbReference>
<dbReference type="GO" id="GO:0016301">
    <property type="term" value="F:kinase activity"/>
    <property type="evidence" value="ECO:0007669"/>
    <property type="project" value="UniProtKB-KW"/>
</dbReference>
<protein>
    <submittedName>
        <fullName evidence="2">LPS kinase</fullName>
    </submittedName>
</protein>
<keyword evidence="2" id="KW-0418">Kinase</keyword>
<dbReference type="Pfam" id="PF06293">
    <property type="entry name" value="Kdo"/>
    <property type="match status" value="1"/>
</dbReference>
<evidence type="ECO:0000313" key="2">
    <source>
        <dbReference type="EMBL" id="GGN79594.1"/>
    </source>
</evidence>
<dbReference type="Proteomes" id="UP000626982">
    <property type="component" value="Unassembled WGS sequence"/>
</dbReference>
<dbReference type="SUPFAM" id="SSF56112">
    <property type="entry name" value="Protein kinase-like (PK-like)"/>
    <property type="match status" value="1"/>
</dbReference>
<dbReference type="InterPro" id="IPR025111">
    <property type="entry name" value="DUF4032"/>
</dbReference>
<dbReference type="RefSeq" id="WP_188716019.1">
    <property type="nucleotide sequence ID" value="NZ_BAABBD010000001.1"/>
</dbReference>
<organism evidence="2 3">
    <name type="scientific">Agrococcus terreus</name>
    <dbReference type="NCBI Taxonomy" id="574649"/>
    <lineage>
        <taxon>Bacteria</taxon>
        <taxon>Bacillati</taxon>
        <taxon>Actinomycetota</taxon>
        <taxon>Actinomycetes</taxon>
        <taxon>Micrococcales</taxon>
        <taxon>Microbacteriaceae</taxon>
        <taxon>Agrococcus</taxon>
    </lineage>
</organism>
<feature type="domain" description="DUF4032" evidence="1">
    <location>
        <begin position="232"/>
        <end position="396"/>
    </location>
</feature>
<keyword evidence="2" id="KW-0808">Transferase</keyword>
<evidence type="ECO:0000259" key="1">
    <source>
        <dbReference type="Pfam" id="PF13224"/>
    </source>
</evidence>
<gene>
    <name evidence="2" type="ORF">GCM10010968_06680</name>
</gene>
<dbReference type="InterPro" id="IPR011009">
    <property type="entry name" value="Kinase-like_dom_sf"/>
</dbReference>
<name>A0ABQ2KET4_9MICO</name>
<comment type="caution">
    <text evidence="2">The sequence shown here is derived from an EMBL/GenBank/DDBJ whole genome shotgun (WGS) entry which is preliminary data.</text>
</comment>
<accession>A0ABQ2KET4</accession>
<proteinExistence type="predicted"/>
<keyword evidence="3" id="KW-1185">Reference proteome</keyword>